<evidence type="ECO:0000313" key="3">
    <source>
        <dbReference type="Proteomes" id="UP000327085"/>
    </source>
</evidence>
<dbReference type="SUPFAM" id="SSF52047">
    <property type="entry name" value="RNI-like"/>
    <property type="match status" value="1"/>
</dbReference>
<dbReference type="PANTHER" id="PTHR31900">
    <property type="entry name" value="F-BOX/RNI SUPERFAMILY PROTEIN-RELATED"/>
    <property type="match status" value="1"/>
</dbReference>
<organism evidence="2 3">
    <name type="scientific">Prunus dulcis</name>
    <name type="common">Almond</name>
    <name type="synonym">Amygdalus dulcis</name>
    <dbReference type="NCBI Taxonomy" id="3755"/>
    <lineage>
        <taxon>Eukaryota</taxon>
        <taxon>Viridiplantae</taxon>
        <taxon>Streptophyta</taxon>
        <taxon>Embryophyta</taxon>
        <taxon>Tracheophyta</taxon>
        <taxon>Spermatophyta</taxon>
        <taxon>Magnoliopsida</taxon>
        <taxon>eudicotyledons</taxon>
        <taxon>Gunneridae</taxon>
        <taxon>Pentapetalae</taxon>
        <taxon>rosids</taxon>
        <taxon>fabids</taxon>
        <taxon>Rosales</taxon>
        <taxon>Rosaceae</taxon>
        <taxon>Amygdaloideae</taxon>
        <taxon>Amygdaleae</taxon>
        <taxon>Prunus</taxon>
    </lineage>
</organism>
<proteinExistence type="predicted"/>
<dbReference type="PROSITE" id="PS50181">
    <property type="entry name" value="FBOX"/>
    <property type="match status" value="1"/>
</dbReference>
<dbReference type="OMA" id="RISTWIR"/>
<protein>
    <recommendedName>
        <fullName evidence="1">F-box domain-containing protein</fullName>
    </recommendedName>
</protein>
<dbReference type="SUPFAM" id="SSF81383">
    <property type="entry name" value="F-box domain"/>
    <property type="match status" value="1"/>
</dbReference>
<feature type="domain" description="F-box" evidence="1">
    <location>
        <begin position="22"/>
        <end position="81"/>
    </location>
</feature>
<dbReference type="EMBL" id="CABIKO010000038">
    <property type="protein sequence ID" value="VVA19709.1"/>
    <property type="molecule type" value="Genomic_DNA"/>
</dbReference>
<sequence length="484" mass="55795">MDHRRKMLATASSQAQGPEFIVDRFSDLPVEVAHHILSFLPFKDIGQVGCVSKRCLELYLSYPSLIFNPSHQQRNNMWRRLEAFNYFDKFLANRDSNKIECFRISWDYHSVKFARAFNELLRISTWIRHAARCNVQVLDLDFDMQCRVPLELLPSSISACKSLRTLVIDFKWNILKWPSSNFLTNLQCLKLNRVQIEGLELFDKWIPCCKFLKELQLVYVSGIKRVTVISSSLESFSFVLYDRNPLCYLGISGEKLEDIHIQWQCASLSGKSLNIFAPNLKYLKWGGNLMDHQNLGNLTCLEKAEIYLDPKVDESDKVFEVLCSIGRSKVLILNEETMKALCRKIPMPTLDGISYLGLRTSSLSDELFPKMVSLLNGMTTLRKLCITSNPSFIRWRPLDAPDNSSRYNTSCCGSHNLACMHELQEVIIELSNGTNEWKLSKYILEHIQSLKKMVILYSSKQEEDVVLRKKPEMISAATVVFQKK</sequence>
<reference evidence="3" key="1">
    <citation type="journal article" date="2020" name="Plant J.">
        <title>Transposons played a major role in the diversification between the closely related almond and peach genomes: results from the almond genome sequence.</title>
        <authorList>
            <person name="Alioto T."/>
            <person name="Alexiou K.G."/>
            <person name="Bardil A."/>
            <person name="Barteri F."/>
            <person name="Castanera R."/>
            <person name="Cruz F."/>
            <person name="Dhingra A."/>
            <person name="Duval H."/>
            <person name="Fernandez I Marti A."/>
            <person name="Frias L."/>
            <person name="Galan B."/>
            <person name="Garcia J.L."/>
            <person name="Howad W."/>
            <person name="Gomez-Garrido J."/>
            <person name="Gut M."/>
            <person name="Julca I."/>
            <person name="Morata J."/>
            <person name="Puigdomenech P."/>
            <person name="Ribeca P."/>
            <person name="Rubio Cabetas M.J."/>
            <person name="Vlasova A."/>
            <person name="Wirthensohn M."/>
            <person name="Garcia-Mas J."/>
            <person name="Gabaldon T."/>
            <person name="Casacuberta J.M."/>
            <person name="Arus P."/>
        </authorList>
    </citation>
    <scope>NUCLEOTIDE SEQUENCE [LARGE SCALE GENOMIC DNA]</scope>
    <source>
        <strain evidence="3">cv. Texas</strain>
    </source>
</reference>
<dbReference type="InterPro" id="IPR036047">
    <property type="entry name" value="F-box-like_dom_sf"/>
</dbReference>
<dbReference type="Gene3D" id="3.80.10.10">
    <property type="entry name" value="Ribonuclease Inhibitor"/>
    <property type="match status" value="1"/>
</dbReference>
<dbReference type="InterPro" id="IPR055411">
    <property type="entry name" value="LRR_FXL15/At3g58940/PEG3-like"/>
</dbReference>
<dbReference type="Pfam" id="PF12937">
    <property type="entry name" value="F-box-like"/>
    <property type="match status" value="1"/>
</dbReference>
<gene>
    <name evidence="2" type="ORF">ALMOND_2B035869</name>
</gene>
<dbReference type="InterPro" id="IPR032675">
    <property type="entry name" value="LRR_dom_sf"/>
</dbReference>
<evidence type="ECO:0000259" key="1">
    <source>
        <dbReference type="PROSITE" id="PS50181"/>
    </source>
</evidence>
<dbReference type="Gene3D" id="1.20.1280.50">
    <property type="match status" value="1"/>
</dbReference>
<accession>A0A5E4EY26</accession>
<dbReference type="Gramene" id="VVA19709">
    <property type="protein sequence ID" value="VVA19709"/>
    <property type="gene ID" value="Prudul26B035869"/>
</dbReference>
<dbReference type="CDD" id="cd09917">
    <property type="entry name" value="F-box_SF"/>
    <property type="match status" value="1"/>
</dbReference>
<dbReference type="AlphaFoldDB" id="A0A5E4EY26"/>
<evidence type="ECO:0000313" key="2">
    <source>
        <dbReference type="EMBL" id="VVA19709.1"/>
    </source>
</evidence>
<name>A0A5E4EY26_PRUDU</name>
<dbReference type="PANTHER" id="PTHR31900:SF32">
    <property type="entry name" value="F-BOX_RNI_FBD-LIKE DOMAIN PROTEIN"/>
    <property type="match status" value="1"/>
</dbReference>
<dbReference type="InterPro" id="IPR050232">
    <property type="entry name" value="FBL13/AtMIF1-like"/>
</dbReference>
<dbReference type="Pfam" id="PF24758">
    <property type="entry name" value="LRR_At5g56370"/>
    <property type="match status" value="1"/>
</dbReference>
<dbReference type="InterPro" id="IPR001810">
    <property type="entry name" value="F-box_dom"/>
</dbReference>
<dbReference type="Proteomes" id="UP000327085">
    <property type="component" value="Chromosome 1"/>
</dbReference>
<dbReference type="InParanoid" id="A0A5E4EY26"/>